<comment type="caution">
    <text evidence="2">The sequence shown here is derived from an EMBL/GenBank/DDBJ whole genome shotgun (WGS) entry which is preliminary data.</text>
</comment>
<dbReference type="SUPFAM" id="SSF54975">
    <property type="entry name" value="Acylphosphatase/BLUF domain-like"/>
    <property type="match status" value="1"/>
</dbReference>
<dbReference type="Gene3D" id="3.30.70.100">
    <property type="match status" value="1"/>
</dbReference>
<dbReference type="SMART" id="SM01034">
    <property type="entry name" value="BLUF"/>
    <property type="match status" value="1"/>
</dbReference>
<dbReference type="Proteomes" id="UP001500359">
    <property type="component" value="Unassembled WGS sequence"/>
</dbReference>
<evidence type="ECO:0000313" key="2">
    <source>
        <dbReference type="EMBL" id="GAA0858412.1"/>
    </source>
</evidence>
<dbReference type="InterPro" id="IPR007024">
    <property type="entry name" value="BLUF_domain"/>
</dbReference>
<sequence length="140" mass="15979">MSGLKHLLYTSVAKKELEQHELEGLLAQSRANNAQADVTGLLLYRNGCFMQVLEGPESKVDTLYASISADTRHKNVFLLYESAISERDFAQWSMAFNGNESEKVEGLSDFLHPFRSQDEKRISEGAIKQLLKRFRQINKR</sequence>
<evidence type="ECO:0000313" key="3">
    <source>
        <dbReference type="Proteomes" id="UP001500359"/>
    </source>
</evidence>
<protein>
    <recommendedName>
        <fullName evidence="1">BLUF domain-containing protein</fullName>
    </recommendedName>
</protein>
<proteinExistence type="predicted"/>
<organism evidence="2 3">
    <name type="scientific">Aliiglaciecola litoralis</name>
    <dbReference type="NCBI Taxonomy" id="582857"/>
    <lineage>
        <taxon>Bacteria</taxon>
        <taxon>Pseudomonadati</taxon>
        <taxon>Pseudomonadota</taxon>
        <taxon>Gammaproteobacteria</taxon>
        <taxon>Alteromonadales</taxon>
        <taxon>Alteromonadaceae</taxon>
        <taxon>Aliiglaciecola</taxon>
    </lineage>
</organism>
<dbReference type="PROSITE" id="PS50925">
    <property type="entry name" value="BLUF"/>
    <property type="match status" value="1"/>
</dbReference>
<accession>A0ABP3X3B0</accession>
<dbReference type="InterPro" id="IPR036046">
    <property type="entry name" value="Acylphosphatase-like_dom_sf"/>
</dbReference>
<gene>
    <name evidence="2" type="ORF">GCM10009114_27940</name>
</gene>
<dbReference type="EMBL" id="BAAAFD010000008">
    <property type="protein sequence ID" value="GAA0858412.1"/>
    <property type="molecule type" value="Genomic_DNA"/>
</dbReference>
<dbReference type="RefSeq" id="WP_343860995.1">
    <property type="nucleotide sequence ID" value="NZ_BAAAFD010000008.1"/>
</dbReference>
<feature type="domain" description="BLUF" evidence="1">
    <location>
        <begin position="4"/>
        <end position="95"/>
    </location>
</feature>
<keyword evidence="3" id="KW-1185">Reference proteome</keyword>
<reference evidence="3" key="1">
    <citation type="journal article" date="2019" name="Int. J. Syst. Evol. Microbiol.">
        <title>The Global Catalogue of Microorganisms (GCM) 10K type strain sequencing project: providing services to taxonomists for standard genome sequencing and annotation.</title>
        <authorList>
            <consortium name="The Broad Institute Genomics Platform"/>
            <consortium name="The Broad Institute Genome Sequencing Center for Infectious Disease"/>
            <person name="Wu L."/>
            <person name="Ma J."/>
        </authorList>
    </citation>
    <scope>NUCLEOTIDE SEQUENCE [LARGE SCALE GENOMIC DNA]</scope>
    <source>
        <strain evidence="3">JCM 15896</strain>
    </source>
</reference>
<name>A0ABP3X3B0_9ALTE</name>
<evidence type="ECO:0000259" key="1">
    <source>
        <dbReference type="PROSITE" id="PS50925"/>
    </source>
</evidence>
<dbReference type="Pfam" id="PF04940">
    <property type="entry name" value="BLUF"/>
    <property type="match status" value="1"/>
</dbReference>